<comment type="caution">
    <text evidence="2">The sequence shown here is derived from an EMBL/GenBank/DDBJ whole genome shotgun (WGS) entry which is preliminary data.</text>
</comment>
<dbReference type="Proteomes" id="UP000221394">
    <property type="component" value="Unassembled WGS sequence"/>
</dbReference>
<dbReference type="InterPro" id="IPR007569">
    <property type="entry name" value="DUF559"/>
</dbReference>
<gene>
    <name evidence="2" type="ORF">ATL41_2154</name>
</gene>
<keyword evidence="2" id="KW-0540">Nuclease</keyword>
<accession>A0A2A9EGM4</accession>
<keyword evidence="2" id="KW-0378">Hydrolase</keyword>
<protein>
    <submittedName>
        <fullName evidence="2">Very-short-patch-repair endonuclease</fullName>
    </submittedName>
</protein>
<dbReference type="AlphaFoldDB" id="A0A2A9EGM4"/>
<evidence type="ECO:0000313" key="3">
    <source>
        <dbReference type="Proteomes" id="UP000221394"/>
    </source>
</evidence>
<dbReference type="EMBL" id="PDJH01000001">
    <property type="protein sequence ID" value="PFG37392.1"/>
    <property type="molecule type" value="Genomic_DNA"/>
</dbReference>
<dbReference type="Pfam" id="PF04480">
    <property type="entry name" value="DUF559"/>
    <property type="match status" value="1"/>
</dbReference>
<keyword evidence="3" id="KW-1185">Reference proteome</keyword>
<evidence type="ECO:0000313" key="2">
    <source>
        <dbReference type="EMBL" id="PFG37392.1"/>
    </source>
</evidence>
<dbReference type="OrthoDB" id="5243722at2"/>
<organism evidence="2 3">
    <name type="scientific">Flavimobilis soli</name>
    <dbReference type="NCBI Taxonomy" id="442709"/>
    <lineage>
        <taxon>Bacteria</taxon>
        <taxon>Bacillati</taxon>
        <taxon>Actinomycetota</taxon>
        <taxon>Actinomycetes</taxon>
        <taxon>Micrococcales</taxon>
        <taxon>Jonesiaceae</taxon>
        <taxon>Flavimobilis</taxon>
    </lineage>
</organism>
<sequence length="305" mass="34030">MPRLIDTRWVPPVATRQERVFTSAQAQLAGLSRTQVAHRLRTGAWRRLVGAGLMCAAEPVTPRAMAAAACLTWPDGVVLGAAAAAVHGAPVGELRTVDVWRGERGARPARGLVPRRVPLPDDEVMRHGVVRVASWRRAILDTLAWSSLDDARRLLAWSVTRRRLTRADLERRLSEEPGRHGNAQLRRLLDETADGALSVAEQLLVELLRRARIVGWELNVAITDAAGLIGVVDVLFRRARLIIEVDGWHAHRGRFHEDRERDARLAALGYQVVRLTWRDLTTAPDRTISTIRQVLAHRLSDQTRA</sequence>
<reference evidence="2 3" key="1">
    <citation type="submission" date="2017-10" db="EMBL/GenBank/DDBJ databases">
        <title>Sequencing the genomes of 1000 actinobacteria strains.</title>
        <authorList>
            <person name="Klenk H.-P."/>
        </authorList>
    </citation>
    <scope>NUCLEOTIDE SEQUENCE [LARGE SCALE GENOMIC DNA]</scope>
    <source>
        <strain evidence="2 3">DSM 21574</strain>
    </source>
</reference>
<dbReference type="Gene3D" id="3.40.960.10">
    <property type="entry name" value="VSR Endonuclease"/>
    <property type="match status" value="1"/>
</dbReference>
<dbReference type="GO" id="GO:0004519">
    <property type="term" value="F:endonuclease activity"/>
    <property type="evidence" value="ECO:0007669"/>
    <property type="project" value="UniProtKB-KW"/>
</dbReference>
<keyword evidence="2" id="KW-0255">Endonuclease</keyword>
<dbReference type="InterPro" id="IPR011335">
    <property type="entry name" value="Restrct_endonuc-II-like"/>
</dbReference>
<dbReference type="SUPFAM" id="SSF52980">
    <property type="entry name" value="Restriction endonuclease-like"/>
    <property type="match status" value="1"/>
</dbReference>
<proteinExistence type="predicted"/>
<feature type="domain" description="DUF559" evidence="1">
    <location>
        <begin position="198"/>
        <end position="295"/>
    </location>
</feature>
<evidence type="ECO:0000259" key="1">
    <source>
        <dbReference type="Pfam" id="PF04480"/>
    </source>
</evidence>
<name>A0A2A9EGM4_9MICO</name>